<dbReference type="AlphaFoldDB" id="A0AAE1TFT0"/>
<gene>
    <name evidence="1" type="ORF">QN277_000622</name>
</gene>
<sequence length="45" mass="4831">MENEASVNLEAKTASTITIKGILSLLVQSVDRDDGDERVISLDAI</sequence>
<dbReference type="Proteomes" id="UP001293593">
    <property type="component" value="Unassembled WGS sequence"/>
</dbReference>
<name>A0AAE1TFT0_9FABA</name>
<proteinExistence type="predicted"/>
<comment type="caution">
    <text evidence="1">The sequence shown here is derived from an EMBL/GenBank/DDBJ whole genome shotgun (WGS) entry which is preliminary data.</text>
</comment>
<dbReference type="EMBL" id="JAWXYG010000001">
    <property type="protein sequence ID" value="KAK4283697.1"/>
    <property type="molecule type" value="Genomic_DNA"/>
</dbReference>
<keyword evidence="2" id="KW-1185">Reference proteome</keyword>
<evidence type="ECO:0000313" key="1">
    <source>
        <dbReference type="EMBL" id="KAK4283697.1"/>
    </source>
</evidence>
<protein>
    <submittedName>
        <fullName evidence="1">Uncharacterized protein</fullName>
    </submittedName>
</protein>
<accession>A0AAE1TFT0</accession>
<reference evidence="1" key="1">
    <citation type="submission" date="2023-10" db="EMBL/GenBank/DDBJ databases">
        <title>Chromosome-level genome of the transformable northern wattle, Acacia crassicarpa.</title>
        <authorList>
            <person name="Massaro I."/>
            <person name="Sinha N.R."/>
            <person name="Poethig S."/>
            <person name="Leichty A.R."/>
        </authorList>
    </citation>
    <scope>NUCLEOTIDE SEQUENCE</scope>
    <source>
        <strain evidence="1">Acra3RX</strain>
        <tissue evidence="1">Leaf</tissue>
    </source>
</reference>
<organism evidence="1 2">
    <name type="scientific">Acacia crassicarpa</name>
    <name type="common">northern wattle</name>
    <dbReference type="NCBI Taxonomy" id="499986"/>
    <lineage>
        <taxon>Eukaryota</taxon>
        <taxon>Viridiplantae</taxon>
        <taxon>Streptophyta</taxon>
        <taxon>Embryophyta</taxon>
        <taxon>Tracheophyta</taxon>
        <taxon>Spermatophyta</taxon>
        <taxon>Magnoliopsida</taxon>
        <taxon>eudicotyledons</taxon>
        <taxon>Gunneridae</taxon>
        <taxon>Pentapetalae</taxon>
        <taxon>rosids</taxon>
        <taxon>fabids</taxon>
        <taxon>Fabales</taxon>
        <taxon>Fabaceae</taxon>
        <taxon>Caesalpinioideae</taxon>
        <taxon>mimosoid clade</taxon>
        <taxon>Acacieae</taxon>
        <taxon>Acacia</taxon>
    </lineage>
</organism>
<evidence type="ECO:0000313" key="2">
    <source>
        <dbReference type="Proteomes" id="UP001293593"/>
    </source>
</evidence>